<gene>
    <name evidence="3" type="primary">LOC106804973</name>
</gene>
<proteinExistence type="predicted"/>
<name>A0ABM1DPL2_PRICU</name>
<sequence>MTDSMPSSQRRSGTSQKKSELLAMSGDMESSFTWQRLSFEDLHHRVKERVPADTAIPSVKWMRYQFQPVNPRANTAKYFKRALNIKMMVQKRQVRLNYVDAHYCAASWRYMREYALLNKDLVTLVSMDDKHKYKVGEPNYPLAAAERGKQVIVGANQVMAVGDHDFSKAKLTPSVNLFIEIPASILGESFYRRDVYMFHPYC</sequence>
<dbReference type="RefSeq" id="XP_014661883.1">
    <property type="nucleotide sequence ID" value="XM_014806397.1"/>
</dbReference>
<evidence type="ECO:0000313" key="3">
    <source>
        <dbReference type="RefSeq" id="XP_014661883.1"/>
    </source>
</evidence>
<reference evidence="3" key="1">
    <citation type="submission" date="2025-08" db="UniProtKB">
        <authorList>
            <consortium name="RefSeq"/>
        </authorList>
    </citation>
    <scope>IDENTIFICATION</scope>
</reference>
<keyword evidence="2" id="KW-1185">Reference proteome</keyword>
<feature type="compositionally biased region" description="Polar residues" evidence="1">
    <location>
        <begin position="1"/>
        <end position="16"/>
    </location>
</feature>
<feature type="region of interest" description="Disordered" evidence="1">
    <location>
        <begin position="1"/>
        <end position="20"/>
    </location>
</feature>
<evidence type="ECO:0000256" key="1">
    <source>
        <dbReference type="SAM" id="MobiDB-lite"/>
    </source>
</evidence>
<protein>
    <submittedName>
        <fullName evidence="3">Uncharacterized protein LOC106804973</fullName>
    </submittedName>
</protein>
<dbReference type="Proteomes" id="UP000695022">
    <property type="component" value="Unplaced"/>
</dbReference>
<dbReference type="GeneID" id="106804973"/>
<organism evidence="2 3">
    <name type="scientific">Priapulus caudatus</name>
    <name type="common">Priapulid worm</name>
    <dbReference type="NCBI Taxonomy" id="37621"/>
    <lineage>
        <taxon>Eukaryota</taxon>
        <taxon>Metazoa</taxon>
        <taxon>Ecdysozoa</taxon>
        <taxon>Scalidophora</taxon>
        <taxon>Priapulida</taxon>
        <taxon>Priapulimorpha</taxon>
        <taxon>Priapulimorphida</taxon>
        <taxon>Priapulidae</taxon>
        <taxon>Priapulus</taxon>
    </lineage>
</organism>
<evidence type="ECO:0000313" key="2">
    <source>
        <dbReference type="Proteomes" id="UP000695022"/>
    </source>
</evidence>
<accession>A0ABM1DPL2</accession>